<reference evidence="1" key="1">
    <citation type="journal article" date="2014" name="Front. Microbiol.">
        <title>High frequency of phylogenetically diverse reductive dehalogenase-homologous genes in deep subseafloor sedimentary metagenomes.</title>
        <authorList>
            <person name="Kawai M."/>
            <person name="Futagami T."/>
            <person name="Toyoda A."/>
            <person name="Takaki Y."/>
            <person name="Nishi S."/>
            <person name="Hori S."/>
            <person name="Arai W."/>
            <person name="Tsubouchi T."/>
            <person name="Morono Y."/>
            <person name="Uchiyama I."/>
            <person name="Ito T."/>
            <person name="Fujiyama A."/>
            <person name="Inagaki F."/>
            <person name="Takami H."/>
        </authorList>
    </citation>
    <scope>NUCLEOTIDE SEQUENCE</scope>
    <source>
        <strain evidence="1">Expedition CK06-06</strain>
    </source>
</reference>
<comment type="caution">
    <text evidence="1">The sequence shown here is derived from an EMBL/GenBank/DDBJ whole genome shotgun (WGS) entry which is preliminary data.</text>
</comment>
<dbReference type="EMBL" id="BARS01014971">
    <property type="protein sequence ID" value="GAF98505.1"/>
    <property type="molecule type" value="Genomic_DNA"/>
</dbReference>
<evidence type="ECO:0000313" key="1">
    <source>
        <dbReference type="EMBL" id="GAF98505.1"/>
    </source>
</evidence>
<name>X0VD91_9ZZZZ</name>
<dbReference type="Pfam" id="PF24608">
    <property type="entry name" value="PDDEXK_15"/>
    <property type="match status" value="1"/>
</dbReference>
<dbReference type="InterPro" id="IPR056931">
    <property type="entry name" value="D14-like"/>
</dbReference>
<sequence>MGRSPGQKGKRWEQGAAKELTRGCGYWRRTPGSGAFGTQTGDASITGDLIGRYPWWKDFKGEAKYGYGTSKQLTLQREWVRKIREESGRSRQYPCVLLKFKNVRSGDIASSKLIMFDLETWNKMMEELGKIWEHYLRLLDETSTNQ</sequence>
<accession>X0VD91</accession>
<proteinExistence type="predicted"/>
<gene>
    <name evidence="1" type="ORF">S01H1_24858</name>
</gene>
<protein>
    <submittedName>
        <fullName evidence="1">Uncharacterized protein</fullName>
    </submittedName>
</protein>
<organism evidence="1">
    <name type="scientific">marine sediment metagenome</name>
    <dbReference type="NCBI Taxonomy" id="412755"/>
    <lineage>
        <taxon>unclassified sequences</taxon>
        <taxon>metagenomes</taxon>
        <taxon>ecological metagenomes</taxon>
    </lineage>
</organism>
<dbReference type="AlphaFoldDB" id="X0VD91"/>